<name>A0A5P1FRY4_ASPOF</name>
<evidence type="ECO:0000313" key="3">
    <source>
        <dbReference type="Proteomes" id="UP000243459"/>
    </source>
</evidence>
<dbReference type="Gramene" id="ONK80197">
    <property type="protein sequence ID" value="ONK80197"/>
    <property type="gene ID" value="A4U43_C01F14970"/>
</dbReference>
<dbReference type="EMBL" id="CM007381">
    <property type="protein sequence ID" value="ONK80197.1"/>
    <property type="molecule type" value="Genomic_DNA"/>
</dbReference>
<evidence type="ECO:0000256" key="1">
    <source>
        <dbReference type="SAM" id="MobiDB-lite"/>
    </source>
</evidence>
<feature type="region of interest" description="Disordered" evidence="1">
    <location>
        <begin position="58"/>
        <end position="131"/>
    </location>
</feature>
<sequence>MMRIIENPKCIRNFTSQPTISSIPSTSRHQPAMTLLQVRELLAKNREEYDELIELEKKLISGGNCGNEFEDETEGEEQERDDGEDEEDGDDPSDGEDGDDPNDEEDDDDSDPNVGGNVVEDDEDNTGEQVVNVEVVPYWTSGIITVEMSSLSQVPPVVNVEVVPYG</sequence>
<accession>A0A5P1FRY4</accession>
<feature type="compositionally biased region" description="Acidic residues" evidence="1">
    <location>
        <begin position="68"/>
        <end position="111"/>
    </location>
</feature>
<organism evidence="2 3">
    <name type="scientific">Asparagus officinalis</name>
    <name type="common">Garden asparagus</name>
    <dbReference type="NCBI Taxonomy" id="4686"/>
    <lineage>
        <taxon>Eukaryota</taxon>
        <taxon>Viridiplantae</taxon>
        <taxon>Streptophyta</taxon>
        <taxon>Embryophyta</taxon>
        <taxon>Tracheophyta</taxon>
        <taxon>Spermatophyta</taxon>
        <taxon>Magnoliopsida</taxon>
        <taxon>Liliopsida</taxon>
        <taxon>Asparagales</taxon>
        <taxon>Asparagaceae</taxon>
        <taxon>Asparagoideae</taxon>
        <taxon>Asparagus</taxon>
    </lineage>
</organism>
<keyword evidence="3" id="KW-1185">Reference proteome</keyword>
<proteinExistence type="predicted"/>
<evidence type="ECO:0000313" key="2">
    <source>
        <dbReference type="EMBL" id="ONK80197.1"/>
    </source>
</evidence>
<dbReference type="Proteomes" id="UP000243459">
    <property type="component" value="Chromosome 1"/>
</dbReference>
<reference evidence="3" key="1">
    <citation type="journal article" date="2017" name="Nat. Commun.">
        <title>The asparagus genome sheds light on the origin and evolution of a young Y chromosome.</title>
        <authorList>
            <person name="Harkess A."/>
            <person name="Zhou J."/>
            <person name="Xu C."/>
            <person name="Bowers J.E."/>
            <person name="Van der Hulst R."/>
            <person name="Ayyampalayam S."/>
            <person name="Mercati F."/>
            <person name="Riccardi P."/>
            <person name="McKain M.R."/>
            <person name="Kakrana A."/>
            <person name="Tang H."/>
            <person name="Ray J."/>
            <person name="Groenendijk J."/>
            <person name="Arikit S."/>
            <person name="Mathioni S.M."/>
            <person name="Nakano M."/>
            <person name="Shan H."/>
            <person name="Telgmann-Rauber A."/>
            <person name="Kanno A."/>
            <person name="Yue Z."/>
            <person name="Chen H."/>
            <person name="Li W."/>
            <person name="Chen Y."/>
            <person name="Xu X."/>
            <person name="Zhang Y."/>
            <person name="Luo S."/>
            <person name="Chen H."/>
            <person name="Gao J."/>
            <person name="Mao Z."/>
            <person name="Pires J.C."/>
            <person name="Luo M."/>
            <person name="Kudrna D."/>
            <person name="Wing R.A."/>
            <person name="Meyers B.C."/>
            <person name="Yi K."/>
            <person name="Kong H."/>
            <person name="Lavrijsen P."/>
            <person name="Sunseri F."/>
            <person name="Falavigna A."/>
            <person name="Ye Y."/>
            <person name="Leebens-Mack J.H."/>
            <person name="Chen G."/>
        </authorList>
    </citation>
    <scope>NUCLEOTIDE SEQUENCE [LARGE SCALE GENOMIC DNA]</scope>
    <source>
        <strain evidence="3">cv. DH0086</strain>
    </source>
</reference>
<gene>
    <name evidence="2" type="ORF">A4U43_C01F14970</name>
</gene>
<protein>
    <submittedName>
        <fullName evidence="2">Uncharacterized protein</fullName>
    </submittedName>
</protein>
<dbReference type="AlphaFoldDB" id="A0A5P1FRY4"/>